<reference evidence="7 8" key="1">
    <citation type="submission" date="2019-02" db="EMBL/GenBank/DDBJ databases">
        <title>Deep-cultivation of Planctomycetes and their phenomic and genomic characterization uncovers novel biology.</title>
        <authorList>
            <person name="Wiegand S."/>
            <person name="Jogler M."/>
            <person name="Boedeker C."/>
            <person name="Pinto D."/>
            <person name="Vollmers J."/>
            <person name="Rivas-Marin E."/>
            <person name="Kohn T."/>
            <person name="Peeters S.H."/>
            <person name="Heuer A."/>
            <person name="Rast P."/>
            <person name="Oberbeckmann S."/>
            <person name="Bunk B."/>
            <person name="Jeske O."/>
            <person name="Meyerdierks A."/>
            <person name="Storesund J.E."/>
            <person name="Kallscheuer N."/>
            <person name="Luecker S."/>
            <person name="Lage O.M."/>
            <person name="Pohl T."/>
            <person name="Merkel B.J."/>
            <person name="Hornburger P."/>
            <person name="Mueller R.-W."/>
            <person name="Bruemmer F."/>
            <person name="Labrenz M."/>
            <person name="Spormann A.M."/>
            <person name="Op Den Camp H."/>
            <person name="Overmann J."/>
            <person name="Amann R."/>
            <person name="Jetten M.S.M."/>
            <person name="Mascher T."/>
            <person name="Medema M.H."/>
            <person name="Devos D.P."/>
            <person name="Kaster A.-K."/>
            <person name="Ovreas L."/>
            <person name="Rohde M."/>
            <person name="Galperin M.Y."/>
            <person name="Jogler C."/>
        </authorList>
    </citation>
    <scope>NUCLEOTIDE SEQUENCE [LARGE SCALE GENOMIC DNA]</scope>
    <source>
        <strain evidence="7 8">CA54</strain>
    </source>
</reference>
<dbReference type="Pfam" id="PF00884">
    <property type="entry name" value="Sulfatase"/>
    <property type="match status" value="1"/>
</dbReference>
<keyword evidence="4" id="KW-0106">Calcium</keyword>
<dbReference type="InterPro" id="IPR017850">
    <property type="entry name" value="Alkaline_phosphatase_core_sf"/>
</dbReference>
<dbReference type="InterPro" id="IPR013320">
    <property type="entry name" value="ConA-like_dom_sf"/>
</dbReference>
<evidence type="ECO:0000256" key="1">
    <source>
        <dbReference type="ARBA" id="ARBA00008779"/>
    </source>
</evidence>
<evidence type="ECO:0000256" key="3">
    <source>
        <dbReference type="ARBA" id="ARBA00022801"/>
    </source>
</evidence>
<dbReference type="SUPFAM" id="SSF49899">
    <property type="entry name" value="Concanavalin A-like lectins/glucanases"/>
    <property type="match status" value="1"/>
</dbReference>
<dbReference type="InterPro" id="IPR024607">
    <property type="entry name" value="Sulfatase_CS"/>
</dbReference>
<dbReference type="EMBL" id="SJPP01000001">
    <property type="protein sequence ID" value="TWU12135.1"/>
    <property type="molecule type" value="Genomic_DNA"/>
</dbReference>
<dbReference type="Proteomes" id="UP000320735">
    <property type="component" value="Unassembled WGS sequence"/>
</dbReference>
<comment type="similarity">
    <text evidence="1">Belongs to the sulfatase family.</text>
</comment>
<evidence type="ECO:0000256" key="5">
    <source>
        <dbReference type="SAM" id="SignalP"/>
    </source>
</evidence>
<dbReference type="CDD" id="cd16025">
    <property type="entry name" value="PAS_like"/>
    <property type="match status" value="1"/>
</dbReference>
<protein>
    <submittedName>
        <fullName evidence="7">Arylsulfatase</fullName>
        <ecNumber evidence="7">3.1.6.1</ecNumber>
    </submittedName>
</protein>
<dbReference type="EC" id="3.1.6.1" evidence="7"/>
<keyword evidence="8" id="KW-1185">Reference proteome</keyword>
<keyword evidence="2" id="KW-0479">Metal-binding</keyword>
<dbReference type="SUPFAM" id="SSF53649">
    <property type="entry name" value="Alkaline phosphatase-like"/>
    <property type="match status" value="1"/>
</dbReference>
<dbReference type="AlphaFoldDB" id="A0A5C6BJA0"/>
<sequence precursor="true">MNLVFHTGVGNVLDLERNRRTLRLVPLMCCVLCLTFSRAAQAQNGDGSVLPFPPTQMNQSVAKPRLQDSTMKWPQDPQRLPADSPNILIVLIDDVGFGISETFGGEVHTPTMTKLANEGIRYNAFHTTSICSPTRASLLTGRNHTRVGTGTIAERAIAFDGYTGVIPKTAATIAEVLKNYGYHTSAFGKWHNTPATETTAIGPKDRWPNGYGFEHFYGFLAGETSQYEPRLVENYDAVEPPHDDPTYHLTQDMVQKSLAWIDEHQAYAPDKPFLMYWAPGAVHGPHHIFPEWADKYKGKFDDGWDAYRERVHKRQLEMGIIPPGTQLTPRPETMQAWADIPPDQLAFQRRGMELFAGFAEHTDAQVGKLITGLEERGLRENTLIIFIYGDNGSSSEGQQGSISELLAQNNIPNTVEQQLAALETLGGLEVLGSSKTDNMYHAGWAWAGSTPFQATKLVASHFGGTRNPMIISWPKGIPPDKTIRNQFSHVIDVAPTLYEILGITPPKVVNGQKQIPIDGTSFAYTFTDAQAKPRKNVQFFDNNGSRAIYKDGWIACAFGPFIPWNTPASVPRVAKWDSATDEWELYNVTQDFSQANNLAQSMPEKLAELKKEFLLLANDNKDFPIGAGNWLRLHPEDRITTPYTSWTFNANTRRMPEFTAPGLGRESNTVEIDLDIPKNASGVLYALGGSGGGLTLYMDQGRLVYLYNMLIIEQYTARSAEPIPAGQHKIKVVTDITGPGQSGTVTFFVDKKQVGQVELKRTVPVAFSASESFDVGADLGSTVSLDYFDRRPFEFNGSIQSVKVNLKKR</sequence>
<accession>A0A5C6BJA0</accession>
<feature type="chain" id="PRO_5022999553" evidence="5">
    <location>
        <begin position="43"/>
        <end position="809"/>
    </location>
</feature>
<dbReference type="InterPro" id="IPR050738">
    <property type="entry name" value="Sulfatase"/>
</dbReference>
<evidence type="ECO:0000256" key="2">
    <source>
        <dbReference type="ARBA" id="ARBA00022723"/>
    </source>
</evidence>
<evidence type="ECO:0000259" key="6">
    <source>
        <dbReference type="Pfam" id="PF00884"/>
    </source>
</evidence>
<dbReference type="PANTHER" id="PTHR42693">
    <property type="entry name" value="ARYLSULFATASE FAMILY MEMBER"/>
    <property type="match status" value="1"/>
</dbReference>
<comment type="caution">
    <text evidence="7">The sequence shown here is derived from an EMBL/GenBank/DDBJ whole genome shotgun (WGS) entry which is preliminary data.</text>
</comment>
<dbReference type="GO" id="GO:0046872">
    <property type="term" value="F:metal ion binding"/>
    <property type="evidence" value="ECO:0007669"/>
    <property type="project" value="UniProtKB-KW"/>
</dbReference>
<dbReference type="PROSITE" id="PS00523">
    <property type="entry name" value="SULFATASE_1"/>
    <property type="match status" value="1"/>
</dbReference>
<keyword evidence="5" id="KW-0732">Signal</keyword>
<feature type="signal peptide" evidence="5">
    <location>
        <begin position="1"/>
        <end position="42"/>
    </location>
</feature>
<organism evidence="7 8">
    <name type="scientific">Symmachiella macrocystis</name>
    <dbReference type="NCBI Taxonomy" id="2527985"/>
    <lineage>
        <taxon>Bacteria</taxon>
        <taxon>Pseudomonadati</taxon>
        <taxon>Planctomycetota</taxon>
        <taxon>Planctomycetia</taxon>
        <taxon>Planctomycetales</taxon>
        <taxon>Planctomycetaceae</taxon>
        <taxon>Symmachiella</taxon>
    </lineage>
</organism>
<dbReference type="Gene3D" id="3.40.720.10">
    <property type="entry name" value="Alkaline Phosphatase, subunit A"/>
    <property type="match status" value="1"/>
</dbReference>
<evidence type="ECO:0000256" key="4">
    <source>
        <dbReference type="ARBA" id="ARBA00022837"/>
    </source>
</evidence>
<feature type="domain" description="Sulfatase N-terminal" evidence="6">
    <location>
        <begin position="85"/>
        <end position="503"/>
    </location>
</feature>
<proteinExistence type="inferred from homology"/>
<dbReference type="Gene3D" id="3.30.1120.10">
    <property type="match status" value="1"/>
</dbReference>
<evidence type="ECO:0000313" key="7">
    <source>
        <dbReference type="EMBL" id="TWU12135.1"/>
    </source>
</evidence>
<name>A0A5C6BJA0_9PLAN</name>
<dbReference type="PANTHER" id="PTHR42693:SF43">
    <property type="entry name" value="BLL2667 PROTEIN"/>
    <property type="match status" value="1"/>
</dbReference>
<evidence type="ECO:0000313" key="8">
    <source>
        <dbReference type="Proteomes" id="UP000320735"/>
    </source>
</evidence>
<dbReference type="GO" id="GO:0004065">
    <property type="term" value="F:arylsulfatase activity"/>
    <property type="evidence" value="ECO:0007669"/>
    <property type="project" value="UniProtKB-EC"/>
</dbReference>
<dbReference type="InterPro" id="IPR000917">
    <property type="entry name" value="Sulfatase_N"/>
</dbReference>
<gene>
    <name evidence="7" type="primary">atsA_9</name>
    <name evidence="7" type="ORF">CA54_09530</name>
</gene>
<keyword evidence="3 7" id="KW-0378">Hydrolase</keyword>